<feature type="transmembrane region" description="Helical" evidence="1">
    <location>
        <begin position="20"/>
        <end position="42"/>
    </location>
</feature>
<sequence length="110" mass="12555">MFHPNRYDHDNGVSGYGSKFPVTTLAARVVTLASLVVSIAVLKTNEVTLNNKYVYTYSDFYSYKYMISVTLIGIGCTFLQIPYMRTTKHLINNLAFLKFEFYADTVTRPC</sequence>
<proteinExistence type="predicted"/>
<accession>A0A2G9HXT1</accession>
<evidence type="ECO:0000313" key="3">
    <source>
        <dbReference type="Proteomes" id="UP000231279"/>
    </source>
</evidence>
<keyword evidence="1" id="KW-1133">Transmembrane helix</keyword>
<feature type="transmembrane region" description="Helical" evidence="1">
    <location>
        <begin position="62"/>
        <end position="81"/>
    </location>
</feature>
<dbReference type="Proteomes" id="UP000231279">
    <property type="component" value="Unassembled WGS sequence"/>
</dbReference>
<reference evidence="3" key="1">
    <citation type="journal article" date="2018" name="Gigascience">
        <title>Genome assembly of the Pink Ipe (Handroanthus impetiginosus, Bignoniaceae), a highly valued, ecologically keystone Neotropical timber forest tree.</title>
        <authorList>
            <person name="Silva-Junior O.B."/>
            <person name="Grattapaglia D."/>
            <person name="Novaes E."/>
            <person name="Collevatti R.G."/>
        </authorList>
    </citation>
    <scope>NUCLEOTIDE SEQUENCE [LARGE SCALE GENOMIC DNA]</scope>
    <source>
        <strain evidence="3">cv. UFG-1</strain>
    </source>
</reference>
<name>A0A2G9HXT1_9LAMI</name>
<dbReference type="AlphaFoldDB" id="A0A2G9HXT1"/>
<gene>
    <name evidence="2" type="ORF">CDL12_05147</name>
</gene>
<evidence type="ECO:0000256" key="1">
    <source>
        <dbReference type="SAM" id="Phobius"/>
    </source>
</evidence>
<evidence type="ECO:0000313" key="2">
    <source>
        <dbReference type="EMBL" id="PIN22140.1"/>
    </source>
</evidence>
<protein>
    <submittedName>
        <fullName evidence="2">Uncharacterized protein</fullName>
    </submittedName>
</protein>
<dbReference type="OrthoDB" id="685197at2759"/>
<organism evidence="2 3">
    <name type="scientific">Handroanthus impetiginosus</name>
    <dbReference type="NCBI Taxonomy" id="429701"/>
    <lineage>
        <taxon>Eukaryota</taxon>
        <taxon>Viridiplantae</taxon>
        <taxon>Streptophyta</taxon>
        <taxon>Embryophyta</taxon>
        <taxon>Tracheophyta</taxon>
        <taxon>Spermatophyta</taxon>
        <taxon>Magnoliopsida</taxon>
        <taxon>eudicotyledons</taxon>
        <taxon>Gunneridae</taxon>
        <taxon>Pentapetalae</taxon>
        <taxon>asterids</taxon>
        <taxon>lamiids</taxon>
        <taxon>Lamiales</taxon>
        <taxon>Bignoniaceae</taxon>
        <taxon>Crescentiina</taxon>
        <taxon>Tabebuia alliance</taxon>
        <taxon>Handroanthus</taxon>
    </lineage>
</organism>
<keyword evidence="1" id="KW-0812">Transmembrane</keyword>
<keyword evidence="3" id="KW-1185">Reference proteome</keyword>
<comment type="caution">
    <text evidence="2">The sequence shown here is derived from an EMBL/GenBank/DDBJ whole genome shotgun (WGS) entry which is preliminary data.</text>
</comment>
<dbReference type="EMBL" id="NKXS01000821">
    <property type="protein sequence ID" value="PIN22140.1"/>
    <property type="molecule type" value="Genomic_DNA"/>
</dbReference>
<keyword evidence="1" id="KW-0472">Membrane</keyword>